<gene>
    <name evidence="1" type="ORF">GGR27_003408</name>
</gene>
<dbReference type="Proteomes" id="UP000770785">
    <property type="component" value="Unassembled WGS sequence"/>
</dbReference>
<organism evidence="1 2">
    <name type="scientific">Neolewinella antarctica</name>
    <dbReference type="NCBI Taxonomy" id="442734"/>
    <lineage>
        <taxon>Bacteria</taxon>
        <taxon>Pseudomonadati</taxon>
        <taxon>Bacteroidota</taxon>
        <taxon>Saprospiria</taxon>
        <taxon>Saprospirales</taxon>
        <taxon>Lewinellaceae</taxon>
        <taxon>Neolewinella</taxon>
    </lineage>
</organism>
<evidence type="ECO:0000313" key="2">
    <source>
        <dbReference type="Proteomes" id="UP000770785"/>
    </source>
</evidence>
<keyword evidence="2" id="KW-1185">Reference proteome</keyword>
<dbReference type="EMBL" id="JAATJH010000007">
    <property type="protein sequence ID" value="NJC27889.1"/>
    <property type="molecule type" value="Genomic_DNA"/>
</dbReference>
<evidence type="ECO:0000313" key="1">
    <source>
        <dbReference type="EMBL" id="NJC27889.1"/>
    </source>
</evidence>
<name>A0ABX0XG52_9BACT</name>
<reference evidence="1 2" key="1">
    <citation type="submission" date="2020-03" db="EMBL/GenBank/DDBJ databases">
        <title>Genomic Encyclopedia of Type Strains, Phase IV (KMG-IV): sequencing the most valuable type-strain genomes for metagenomic binning, comparative biology and taxonomic classification.</title>
        <authorList>
            <person name="Goeker M."/>
        </authorList>
    </citation>
    <scope>NUCLEOTIDE SEQUENCE [LARGE SCALE GENOMIC DNA]</scope>
    <source>
        <strain evidence="1 2">DSM 105096</strain>
    </source>
</reference>
<accession>A0ABX0XG52</accession>
<sequence>MEAIYEIYDLLKSSRALEYLGGGHADDPAERTLLQRFFDLILEKDRYDDDRAAAALYGKGFDGTHKPYQKLKHKFKYRLLNLLVVMEDLQPDYSTKEATIKTLYREQAIAQILSLKKSSSELSVEVFKRVYKHATKHQMLTIMEESAGKLATLYGLGAQKNHTKRKKFRARYYAHREANNAKQWLIDLYADTIEMYRDSPNQEIVRFLEPHVEKTKEIIANFKFHNVVYMGHVVLQAYYQLSKNSTAVIENAKAAIARLNTGEGALFIQISVFYIGQITVYAQLQDFDRALGRLDNLLSKLEPGSANYYRFQEHGILIALHAERYAEAIERYQQLNARKLKKSVSAQAYQEWMLLEAYLKLLTEMVPGLENAFGSKFRLAKLRNDTYLIARQKDTLNLHVYLLEFCFALVRRRHGQVIDRVEAFEKYVQRYLGAKSTPRAYYFCKSLVQIPRADFHAVRTHRYAKAYLKGLEETEVDENYYATFSEVIPYGTLWRMVCAKLKGFEYLDAGMLPGRSLPTSPSDHQTK</sequence>
<dbReference type="RefSeq" id="WP_168039420.1">
    <property type="nucleotide sequence ID" value="NZ_JAATJH010000007.1"/>
</dbReference>
<protein>
    <submittedName>
        <fullName evidence="1">Uncharacterized protein</fullName>
    </submittedName>
</protein>
<proteinExistence type="predicted"/>
<comment type="caution">
    <text evidence="1">The sequence shown here is derived from an EMBL/GenBank/DDBJ whole genome shotgun (WGS) entry which is preliminary data.</text>
</comment>